<dbReference type="NCBIfam" id="TIGR00756">
    <property type="entry name" value="PPR"/>
    <property type="match status" value="1"/>
</dbReference>
<evidence type="ECO:0000313" key="4">
    <source>
        <dbReference type="Proteomes" id="UP000276133"/>
    </source>
</evidence>
<dbReference type="PANTHER" id="PTHR47936">
    <property type="entry name" value="PPR_LONG DOMAIN-CONTAINING PROTEIN"/>
    <property type="match status" value="1"/>
</dbReference>
<sequence>MNILFNSLAKNQRLISHLSNILLRGQVIRYSAVRCSHSENEDTFGIGSKYAELDSKTKRINVHSNDSGKEKFEDNFGTLSETLEDPEFKKNLDFIKPLHESKIDKKDHQVTSSRDDDWNERKNVTKLHQIITILFQSCSNSPWKEYSIRKCDSIRIYLKNRQITPNLKNYAAMISAYGKAGAIYEAFNAVDEMILNKIKPDADIIKNLLCACISQPNFGFRYALMAWQTGLKLKIKPDLNSFNLMLKAANDCSISFKKDTIEFKNDKSRVANENKNLFPPDSEDFKQFSDEDFKLLSDSPNRTESNHEKICLLNQRTIEQIDQEPDSVIKIREDQVHIIEDLRVIGKSLEKKIRNLEWWQDIKSNVDKAELLEGLSNFKPEIKNLILAQNFDSLLTRFKDNLEKEIFDYVTDQMDSPHGHLEMLGGLQGVLKSMTFHRVKPDFKTFNLIIQLMPNDLENDDKILSEMEHFGIKPNIDLINLLFKRRMSRNEKFQIDEAFELMQKNNLSPNIVTFGCLAYGINNYDFLVQFLNDMKEAGFKLNPIIITTLYSSGRFKKDIKYLSYLFWFIKEQELKIDQKLKDKIEMDIETMRKNLIKMEKLGQNTPKEKMYYSRVNKFYNSFKTLYNGWIQDVKMTKYQHPYAKFASKDDKLYQNFVSKTQRFEQTERK</sequence>
<dbReference type="InterPro" id="IPR011990">
    <property type="entry name" value="TPR-like_helical_dom_sf"/>
</dbReference>
<dbReference type="PANTHER" id="PTHR47936:SF1">
    <property type="entry name" value="PENTATRICOPEPTIDE REPEAT-CONTAINING PROTEIN GUN1, CHLOROPLASTIC"/>
    <property type="match status" value="1"/>
</dbReference>
<name>A0A3M7ST10_BRAPC</name>
<evidence type="ECO:0000256" key="2">
    <source>
        <dbReference type="PROSITE-ProRule" id="PRU00708"/>
    </source>
</evidence>
<dbReference type="AlphaFoldDB" id="A0A3M7ST10"/>
<reference evidence="3 4" key="1">
    <citation type="journal article" date="2018" name="Sci. Rep.">
        <title>Genomic signatures of local adaptation to the degree of environmental predictability in rotifers.</title>
        <authorList>
            <person name="Franch-Gras L."/>
            <person name="Hahn C."/>
            <person name="Garcia-Roger E.M."/>
            <person name="Carmona M.J."/>
            <person name="Serra M."/>
            <person name="Gomez A."/>
        </authorList>
    </citation>
    <scope>NUCLEOTIDE SEQUENCE [LARGE SCALE GENOMIC DNA]</scope>
    <source>
        <strain evidence="3">HYR1</strain>
    </source>
</reference>
<dbReference type="InterPro" id="IPR002885">
    <property type="entry name" value="PPR_rpt"/>
</dbReference>
<keyword evidence="4" id="KW-1185">Reference proteome</keyword>
<dbReference type="PROSITE" id="PS51375">
    <property type="entry name" value="PPR"/>
    <property type="match status" value="1"/>
</dbReference>
<feature type="repeat" description="PPR" evidence="2">
    <location>
        <begin position="166"/>
        <end position="200"/>
    </location>
</feature>
<dbReference type="Gene3D" id="1.25.40.10">
    <property type="entry name" value="Tetratricopeptide repeat domain"/>
    <property type="match status" value="2"/>
</dbReference>
<keyword evidence="1" id="KW-0677">Repeat</keyword>
<evidence type="ECO:0000313" key="3">
    <source>
        <dbReference type="EMBL" id="RNA38839.1"/>
    </source>
</evidence>
<proteinExistence type="predicted"/>
<dbReference type="OrthoDB" id="185373at2759"/>
<dbReference type="Pfam" id="PF13812">
    <property type="entry name" value="PPR_3"/>
    <property type="match status" value="1"/>
</dbReference>
<evidence type="ECO:0000256" key="1">
    <source>
        <dbReference type="ARBA" id="ARBA00022737"/>
    </source>
</evidence>
<accession>A0A3M7ST10</accession>
<comment type="caution">
    <text evidence="3">The sequence shown here is derived from an EMBL/GenBank/DDBJ whole genome shotgun (WGS) entry which is preliminary data.</text>
</comment>
<dbReference type="EMBL" id="REGN01000814">
    <property type="protein sequence ID" value="RNA38839.1"/>
    <property type="molecule type" value="Genomic_DNA"/>
</dbReference>
<organism evidence="3 4">
    <name type="scientific">Brachionus plicatilis</name>
    <name type="common">Marine rotifer</name>
    <name type="synonym">Brachionus muelleri</name>
    <dbReference type="NCBI Taxonomy" id="10195"/>
    <lineage>
        <taxon>Eukaryota</taxon>
        <taxon>Metazoa</taxon>
        <taxon>Spiralia</taxon>
        <taxon>Gnathifera</taxon>
        <taxon>Rotifera</taxon>
        <taxon>Eurotatoria</taxon>
        <taxon>Monogononta</taxon>
        <taxon>Pseudotrocha</taxon>
        <taxon>Ploima</taxon>
        <taxon>Brachionidae</taxon>
        <taxon>Brachionus</taxon>
    </lineage>
</organism>
<gene>
    <name evidence="3" type="ORF">BpHYR1_028463</name>
</gene>
<dbReference type="STRING" id="10195.A0A3M7ST10"/>
<protein>
    <submittedName>
        <fullName evidence="3">Pentatricopeptide repeat-containing mitochondrial isoform X2</fullName>
    </submittedName>
</protein>
<dbReference type="Proteomes" id="UP000276133">
    <property type="component" value="Unassembled WGS sequence"/>
</dbReference>